<reference evidence="12" key="2">
    <citation type="submission" date="2021-01" db="UniProtKB">
        <authorList>
            <consortium name="EnsemblMetazoa"/>
        </authorList>
    </citation>
    <scope>IDENTIFICATION</scope>
</reference>
<dbReference type="InParanoid" id="A0A7M7N0R4"/>
<evidence type="ECO:0000256" key="7">
    <source>
        <dbReference type="ARBA" id="ARBA00023215"/>
    </source>
</evidence>
<evidence type="ECO:0000256" key="6">
    <source>
        <dbReference type="ARBA" id="ARBA00023157"/>
    </source>
</evidence>
<name>A0A7M7N0R4_STRPU</name>
<dbReference type="KEGG" id="spu:100889219"/>
<dbReference type="SMART" id="SM00206">
    <property type="entry name" value="NTR"/>
    <property type="match status" value="1"/>
</dbReference>
<dbReference type="Gene3D" id="3.90.370.10">
    <property type="entry name" value="Tissue inhibitor of metalloproteinase-1. Chain B, domain 1"/>
    <property type="match status" value="1"/>
</dbReference>
<keyword evidence="8" id="KW-0479">Metal-binding</keyword>
<dbReference type="GO" id="GO:0005615">
    <property type="term" value="C:extracellular space"/>
    <property type="evidence" value="ECO:0000318"/>
    <property type="project" value="GO_Central"/>
</dbReference>
<proteinExistence type="inferred from homology"/>
<feature type="disulfide bond" evidence="9">
    <location>
        <begin position="33"/>
        <end position="134"/>
    </location>
</feature>
<feature type="disulfide bond" evidence="9">
    <location>
        <begin position="162"/>
        <end position="222"/>
    </location>
</feature>
<dbReference type="AlphaFoldDB" id="A0A7M7N0R4"/>
<keyword evidence="13" id="KW-1185">Reference proteome</keyword>
<dbReference type="PROSITE" id="PS50189">
    <property type="entry name" value="NTR"/>
    <property type="match status" value="1"/>
</dbReference>
<keyword evidence="7" id="KW-0481">Metalloenzyme inhibitor</keyword>
<evidence type="ECO:0000259" key="11">
    <source>
        <dbReference type="PROSITE" id="PS50189"/>
    </source>
</evidence>
<dbReference type="GeneID" id="115918327"/>
<dbReference type="EnsemblMetazoa" id="XM_003725476">
    <property type="protein sequence ID" value="XP_003725524"/>
    <property type="gene ID" value="LOC100889219"/>
</dbReference>
<feature type="disulfide bond" evidence="9">
    <location>
        <begin position="43"/>
        <end position="159"/>
    </location>
</feature>
<dbReference type="PANTHER" id="PTHR11844">
    <property type="entry name" value="METALLOPROTEASE INHIBITOR"/>
    <property type="match status" value="1"/>
</dbReference>
<evidence type="ECO:0000256" key="2">
    <source>
        <dbReference type="ARBA" id="ARBA00011027"/>
    </source>
</evidence>
<dbReference type="GO" id="GO:0051045">
    <property type="term" value="P:negative regulation of membrane protein ectodomain proteolysis"/>
    <property type="evidence" value="ECO:0000318"/>
    <property type="project" value="GO_Central"/>
</dbReference>
<keyword evidence="8" id="KW-0862">Zinc</keyword>
<sequence length="348" mass="38956">MASLASSSVFVSSVVLLLGLVNIAMVSASCATCPITHPQQKFCQSAFVYKVRTISMQYVDINNQPVLYSSQAYDVQYRVKVENVFKGEGSLGKEGKTVFIYSPKNVCNIDKLEMGIRYLISGNMKGDKKQVTTCGIVEKWSEISASQRRGVRGFYQSQCKSCTVFGTSIQLFYGGKEMVDSMSSGLWSRQQCFFNPLASMTYGSEDCETEHAYCMRQENGVCTWEGGKAYDNCFRQREYNWQLMQFGENGLAAWTCPEQCKTLTTRKLKYKCKKATRKMPPCNSGDTVREFIPDAVRTVVPEMSEVRTVQPNSLQEIPRTVHPNMIQEVPATGSPTVANVLSALLHED</sequence>
<keyword evidence="3" id="KW-0964">Secreted</keyword>
<dbReference type="EnsemblMetazoa" id="XM_030973606">
    <property type="protein sequence ID" value="XP_030829466"/>
    <property type="gene ID" value="LOC115918327"/>
</dbReference>
<dbReference type="InterPro" id="IPR001820">
    <property type="entry name" value="TIMP"/>
</dbReference>
<evidence type="ECO:0000256" key="10">
    <source>
        <dbReference type="SAM" id="SignalP"/>
    </source>
</evidence>
<dbReference type="GO" id="GO:0031012">
    <property type="term" value="C:extracellular matrix"/>
    <property type="evidence" value="ECO:0000318"/>
    <property type="project" value="GO_Central"/>
</dbReference>
<evidence type="ECO:0000256" key="4">
    <source>
        <dbReference type="ARBA" id="ARBA00022608"/>
    </source>
</evidence>
<evidence type="ECO:0000256" key="8">
    <source>
        <dbReference type="PIRSR" id="PIRSR601820-1"/>
    </source>
</evidence>
<comment type="similarity">
    <text evidence="2">Belongs to the protease inhibitor I35 (TIMP) family.</text>
</comment>
<keyword evidence="5" id="KW-0646">Protease inhibitor</keyword>
<reference evidence="13" key="1">
    <citation type="submission" date="2015-02" db="EMBL/GenBank/DDBJ databases">
        <title>Genome sequencing for Strongylocentrotus purpuratus.</title>
        <authorList>
            <person name="Murali S."/>
            <person name="Liu Y."/>
            <person name="Vee V."/>
            <person name="English A."/>
            <person name="Wang M."/>
            <person name="Skinner E."/>
            <person name="Han Y."/>
            <person name="Muzny D.M."/>
            <person name="Worley K.C."/>
            <person name="Gibbs R.A."/>
        </authorList>
    </citation>
    <scope>NUCLEOTIDE SEQUENCE</scope>
</reference>
<dbReference type="OMA" id="CFQEREY"/>
<protein>
    <recommendedName>
        <fullName evidence="11">NTR domain-containing protein</fullName>
    </recommendedName>
</protein>
<dbReference type="RefSeq" id="XP_030829466.1">
    <property type="nucleotide sequence ID" value="XM_030973606.1"/>
</dbReference>
<feature type="disulfide bond" evidence="9">
    <location>
        <begin position="192"/>
        <end position="214"/>
    </location>
</feature>
<feature type="signal peptide" evidence="10">
    <location>
        <begin position="1"/>
        <end position="28"/>
    </location>
</feature>
<evidence type="ECO:0000256" key="5">
    <source>
        <dbReference type="ARBA" id="ARBA00022690"/>
    </source>
</evidence>
<dbReference type="GO" id="GO:0046872">
    <property type="term" value="F:metal ion binding"/>
    <property type="evidence" value="ECO:0007669"/>
    <property type="project" value="UniProtKB-KW"/>
</dbReference>
<dbReference type="InterPro" id="IPR027465">
    <property type="entry name" value="TIMP_C"/>
</dbReference>
<dbReference type="Pfam" id="PF00965">
    <property type="entry name" value="TIMP"/>
    <property type="match status" value="1"/>
</dbReference>
<dbReference type="OrthoDB" id="6041373at2759"/>
<comment type="subcellular location">
    <subcellularLocation>
        <location evidence="1">Secreted</location>
    </subcellularLocation>
</comment>
<evidence type="ECO:0000256" key="9">
    <source>
        <dbReference type="PIRSR" id="PIRSR601820-3"/>
    </source>
</evidence>
<dbReference type="RefSeq" id="XP_003725524.1">
    <property type="nucleotide sequence ID" value="XM_003725476.3"/>
</dbReference>
<dbReference type="InterPro" id="IPR008993">
    <property type="entry name" value="TIMP-like_OB-fold"/>
</dbReference>
<feature type="disulfide bond" evidence="9">
    <location>
        <begin position="30"/>
        <end position="107"/>
    </location>
</feature>
<feature type="binding site" evidence="8">
    <location>
        <position position="30"/>
    </location>
    <ligand>
        <name>Zn(2+)</name>
        <dbReference type="ChEBI" id="CHEBI:29105"/>
        <note>ligand shared with metalloproteinase partner</note>
    </ligand>
</feature>
<dbReference type="FunFam" id="2.40.50.120:FF:000033">
    <property type="entry name" value="Uncharacterized protein"/>
    <property type="match status" value="1"/>
</dbReference>
<dbReference type="GeneID" id="100889219"/>
<feature type="chain" id="PRO_5033597232" description="NTR domain-containing protein" evidence="10">
    <location>
        <begin position="29"/>
        <end position="348"/>
    </location>
</feature>
<evidence type="ECO:0000256" key="1">
    <source>
        <dbReference type="ARBA" id="ARBA00004613"/>
    </source>
</evidence>
<dbReference type="Gene3D" id="2.40.50.120">
    <property type="match status" value="1"/>
</dbReference>
<keyword evidence="6 9" id="KW-1015">Disulfide bond</keyword>
<feature type="domain" description="NTR" evidence="11">
    <location>
        <begin position="30"/>
        <end position="159"/>
    </location>
</feature>
<organism evidence="12 13">
    <name type="scientific">Strongylocentrotus purpuratus</name>
    <name type="common">Purple sea urchin</name>
    <dbReference type="NCBI Taxonomy" id="7668"/>
    <lineage>
        <taxon>Eukaryota</taxon>
        <taxon>Metazoa</taxon>
        <taxon>Echinodermata</taxon>
        <taxon>Eleutherozoa</taxon>
        <taxon>Echinozoa</taxon>
        <taxon>Echinoidea</taxon>
        <taxon>Euechinoidea</taxon>
        <taxon>Echinacea</taxon>
        <taxon>Camarodonta</taxon>
        <taxon>Echinidea</taxon>
        <taxon>Strongylocentrotidae</taxon>
        <taxon>Strongylocentrotus</taxon>
    </lineage>
</organism>
<evidence type="ECO:0000256" key="3">
    <source>
        <dbReference type="ARBA" id="ARBA00022525"/>
    </source>
</evidence>
<dbReference type="PANTHER" id="PTHR11844:SF33">
    <property type="entry name" value="TISSUE INHIBITOR OF METALLOPROTEINASE"/>
    <property type="match status" value="1"/>
</dbReference>
<dbReference type="Proteomes" id="UP000007110">
    <property type="component" value="Unassembled WGS sequence"/>
</dbReference>
<keyword evidence="4" id="KW-0483">Metalloprotease inhibitor</keyword>
<evidence type="ECO:0000313" key="13">
    <source>
        <dbReference type="Proteomes" id="UP000007110"/>
    </source>
</evidence>
<dbReference type="GO" id="GO:0008191">
    <property type="term" value="F:metalloendopeptidase inhibitor activity"/>
    <property type="evidence" value="ECO:0000318"/>
    <property type="project" value="GO_Central"/>
</dbReference>
<keyword evidence="10" id="KW-0732">Signal</keyword>
<dbReference type="InterPro" id="IPR001134">
    <property type="entry name" value="Netrin_domain"/>
</dbReference>
<evidence type="ECO:0000313" key="12">
    <source>
        <dbReference type="EnsemblMetazoa" id="XP_030829466"/>
    </source>
</evidence>
<dbReference type="FunFam" id="3.90.370.10:FF:000002">
    <property type="entry name" value="Uncharacterized protein"/>
    <property type="match status" value="1"/>
</dbReference>
<dbReference type="SUPFAM" id="SSF50242">
    <property type="entry name" value="TIMP-like"/>
    <property type="match status" value="1"/>
</dbReference>
<accession>A0A7M7N0R4</accession>
<dbReference type="KEGG" id="spu:115918327"/>